<keyword evidence="3" id="KW-1185">Reference proteome</keyword>
<dbReference type="InterPro" id="IPR039552">
    <property type="entry name" value="IS66_C"/>
</dbReference>
<organism evidence="2 3">
    <name type="scientific">Bradyrhizobium valentinum</name>
    <dbReference type="NCBI Taxonomy" id="1518501"/>
    <lineage>
        <taxon>Bacteria</taxon>
        <taxon>Pseudomonadati</taxon>
        <taxon>Pseudomonadota</taxon>
        <taxon>Alphaproteobacteria</taxon>
        <taxon>Hyphomicrobiales</taxon>
        <taxon>Nitrobacteraceae</taxon>
        <taxon>Bradyrhizobium</taxon>
    </lineage>
</organism>
<evidence type="ECO:0000313" key="3">
    <source>
        <dbReference type="Proteomes" id="UP000051913"/>
    </source>
</evidence>
<reference evidence="2 3" key="1">
    <citation type="submission" date="2014-03" db="EMBL/GenBank/DDBJ databases">
        <title>Bradyrhizobium valentinum sp. nov., isolated from effective nodules of Lupinus mariae-josephae, a lupine endemic of basic-lime soils in Eastern Spain.</title>
        <authorList>
            <person name="Duran D."/>
            <person name="Rey L."/>
            <person name="Navarro A."/>
            <person name="Busquets A."/>
            <person name="Imperial J."/>
            <person name="Ruiz-Argueso T."/>
        </authorList>
    </citation>
    <scope>NUCLEOTIDE SEQUENCE [LARGE SCALE GENOMIC DNA]</scope>
    <source>
        <strain evidence="2 3">LmjM3</strain>
    </source>
</reference>
<comment type="caution">
    <text evidence="2">The sequence shown here is derived from an EMBL/GenBank/DDBJ whole genome shotgun (WGS) entry which is preliminary data.</text>
</comment>
<evidence type="ECO:0000259" key="1">
    <source>
        <dbReference type="Pfam" id="PF13817"/>
    </source>
</evidence>
<dbReference type="Pfam" id="PF13817">
    <property type="entry name" value="DDE_Tnp_IS66_C"/>
    <property type="match status" value="1"/>
</dbReference>
<sequence length="82" mass="9493">MLNDSFVIKMHPFRTAMAAPGLRRPSPCFCRRAKMNDVDPHAWLTQTIERIAQGWPISQIDALMLWNPQSLNRFSYAYAKRG</sequence>
<dbReference type="Proteomes" id="UP000051913">
    <property type="component" value="Unassembled WGS sequence"/>
</dbReference>
<dbReference type="EMBL" id="LLXX01000114">
    <property type="protein sequence ID" value="KRR06146.1"/>
    <property type="molecule type" value="Genomic_DNA"/>
</dbReference>
<evidence type="ECO:0000313" key="2">
    <source>
        <dbReference type="EMBL" id="KRR06146.1"/>
    </source>
</evidence>
<accession>A0A0R3LEC0</accession>
<gene>
    <name evidence="2" type="ORF">CP49_37610</name>
</gene>
<feature type="domain" description="Transposase IS66 C-terminal" evidence="1">
    <location>
        <begin position="33"/>
        <end position="64"/>
    </location>
</feature>
<proteinExistence type="predicted"/>
<name>A0A0R3LEC0_9BRAD</name>
<protein>
    <recommendedName>
        <fullName evidence="1">Transposase IS66 C-terminal domain-containing protein</fullName>
    </recommendedName>
</protein>
<dbReference type="STRING" id="1518501.CQ10_33280"/>
<dbReference type="AlphaFoldDB" id="A0A0R3LEC0"/>